<dbReference type="InterPro" id="IPR044713">
    <property type="entry name" value="DNJA1/2-like"/>
</dbReference>
<dbReference type="SUPFAM" id="SSF49493">
    <property type="entry name" value="HSP40/DnaJ peptide-binding domain"/>
    <property type="match status" value="2"/>
</dbReference>
<evidence type="ECO:0000256" key="6">
    <source>
        <dbReference type="PROSITE-ProRule" id="PRU00546"/>
    </source>
</evidence>
<keyword evidence="2" id="KW-0677">Repeat</keyword>
<dbReference type="PANTHER" id="PTHR43888">
    <property type="entry name" value="DNAJ-LIKE-2, ISOFORM A-RELATED"/>
    <property type="match status" value="1"/>
</dbReference>
<organism evidence="10 11">
    <name type="scientific">Cladosporium halotolerans</name>
    <dbReference type="NCBI Taxonomy" id="1052096"/>
    <lineage>
        <taxon>Eukaryota</taxon>
        <taxon>Fungi</taxon>
        <taxon>Dikarya</taxon>
        <taxon>Ascomycota</taxon>
        <taxon>Pezizomycotina</taxon>
        <taxon>Dothideomycetes</taxon>
        <taxon>Dothideomycetidae</taxon>
        <taxon>Cladosporiales</taxon>
        <taxon>Cladosporiaceae</taxon>
        <taxon>Cladosporium</taxon>
    </lineage>
</organism>
<dbReference type="FunFam" id="1.10.287.110:FF:000048">
    <property type="entry name" value="DnaJ family protein"/>
    <property type="match status" value="1"/>
</dbReference>
<gene>
    <name evidence="10" type="ORF">WHR41_04962</name>
</gene>
<evidence type="ECO:0000256" key="7">
    <source>
        <dbReference type="SAM" id="MobiDB-lite"/>
    </source>
</evidence>
<dbReference type="Pfam" id="PF01556">
    <property type="entry name" value="DnaJ_C"/>
    <property type="match status" value="1"/>
</dbReference>
<keyword evidence="11" id="KW-1185">Reference proteome</keyword>
<dbReference type="GO" id="GO:0030544">
    <property type="term" value="F:Hsp70 protein binding"/>
    <property type="evidence" value="ECO:0007669"/>
    <property type="project" value="InterPro"/>
</dbReference>
<sequence>MVKDTKFYDQLGCSPDATESQLKTAYRKGALKYHPDKNAHSPEAEEKFKEISHAYEVLSDSQKRQLYDQYGEEGLEQGGGMGGGMAAEDLFAQFFGGGGGGFGGMGGMFGGRDPGPKKARTIHHVHKVSLEDIYRGKVSKLALQKSVICSKCEGRGGKEGAVKTCQGCQGSGMKTMMRQMGPMIQRFQTVCPDCNGEGEQVREKDKCKQCSGKKTIIERKVLHVHVDKGVSSGTKIDFRGEGDQMPGVEPGDVQFEIEQKPHPRFQRKGDDLYFHAEIDLLTALAGGAIYVEHLDERWLTVEILPGEVISPGEVKVIRGQGMPSYRHHDHGNLYVQFDVKFPQSINGPADKDGAPTTMTPQQIKALESVLPPRKPQAIPPPDAMTEDFQLERVDPMEGSRAKGMTDMDDDDDEMGGGGERVQCASQ</sequence>
<evidence type="ECO:0000259" key="9">
    <source>
        <dbReference type="PROSITE" id="PS51188"/>
    </source>
</evidence>
<dbReference type="SUPFAM" id="SSF46565">
    <property type="entry name" value="Chaperone J-domain"/>
    <property type="match status" value="1"/>
</dbReference>
<dbReference type="EMBL" id="JAAQHG020000017">
    <property type="protein sequence ID" value="KAL1585780.1"/>
    <property type="molecule type" value="Genomic_DNA"/>
</dbReference>
<keyword evidence="3 6" id="KW-0863">Zinc-finger</keyword>
<feature type="domain" description="CR-type" evidence="9">
    <location>
        <begin position="136"/>
        <end position="219"/>
    </location>
</feature>
<dbReference type="InterPro" id="IPR036410">
    <property type="entry name" value="HSP_DnaJ_Cys-rich_dom_sf"/>
</dbReference>
<dbReference type="CDD" id="cd06257">
    <property type="entry name" value="DnaJ"/>
    <property type="match status" value="1"/>
</dbReference>
<dbReference type="HAMAP" id="MF_01152">
    <property type="entry name" value="DnaJ"/>
    <property type="match status" value="1"/>
</dbReference>
<feature type="compositionally biased region" description="Basic and acidic residues" evidence="7">
    <location>
        <begin position="389"/>
        <end position="405"/>
    </location>
</feature>
<dbReference type="Pfam" id="PF00684">
    <property type="entry name" value="DnaJ_CXXCXGXG"/>
    <property type="match status" value="1"/>
</dbReference>
<feature type="zinc finger region" description="CR-type" evidence="6">
    <location>
        <begin position="136"/>
        <end position="219"/>
    </location>
</feature>
<dbReference type="Gene3D" id="2.60.260.20">
    <property type="entry name" value="Urease metallochaperone UreE, N-terminal domain"/>
    <property type="match status" value="2"/>
</dbReference>
<dbReference type="GO" id="GO:0008270">
    <property type="term" value="F:zinc ion binding"/>
    <property type="evidence" value="ECO:0007669"/>
    <property type="project" value="UniProtKB-KW"/>
</dbReference>
<dbReference type="GO" id="GO:0051082">
    <property type="term" value="F:unfolded protein binding"/>
    <property type="evidence" value="ECO:0007669"/>
    <property type="project" value="InterPro"/>
</dbReference>
<reference evidence="10 11" key="1">
    <citation type="journal article" date="2020" name="Microbiol. Resour. Announc.">
        <title>Draft Genome Sequence of a Cladosporium Species Isolated from the Mesophotic Ascidian Didemnum maculosum.</title>
        <authorList>
            <person name="Gioti A."/>
            <person name="Siaperas R."/>
            <person name="Nikolaivits E."/>
            <person name="Le Goff G."/>
            <person name="Ouazzani J."/>
            <person name="Kotoulas G."/>
            <person name="Topakas E."/>
        </authorList>
    </citation>
    <scope>NUCLEOTIDE SEQUENCE [LARGE SCALE GENOMIC DNA]</scope>
    <source>
        <strain evidence="10 11">TM138-S3</strain>
    </source>
</reference>
<dbReference type="FunFam" id="2.10.230.10:FF:000001">
    <property type="entry name" value="DnaJ subfamily A member 2"/>
    <property type="match status" value="1"/>
</dbReference>
<dbReference type="PROSITE" id="PS51188">
    <property type="entry name" value="ZF_CR"/>
    <property type="match status" value="1"/>
</dbReference>
<keyword evidence="4 6" id="KW-0862">Zinc</keyword>
<evidence type="ECO:0000259" key="8">
    <source>
        <dbReference type="PROSITE" id="PS50076"/>
    </source>
</evidence>
<dbReference type="RefSeq" id="XP_069228886.1">
    <property type="nucleotide sequence ID" value="XM_069373568.1"/>
</dbReference>
<feature type="domain" description="J" evidence="8">
    <location>
        <begin position="6"/>
        <end position="71"/>
    </location>
</feature>
<keyword evidence="5" id="KW-0143">Chaperone</keyword>
<dbReference type="GO" id="GO:0006457">
    <property type="term" value="P:protein folding"/>
    <property type="evidence" value="ECO:0007669"/>
    <property type="project" value="InterPro"/>
</dbReference>
<dbReference type="Proteomes" id="UP000803884">
    <property type="component" value="Unassembled WGS sequence"/>
</dbReference>
<dbReference type="GO" id="GO:0009408">
    <property type="term" value="P:response to heat"/>
    <property type="evidence" value="ECO:0007669"/>
    <property type="project" value="InterPro"/>
</dbReference>
<comment type="caution">
    <text evidence="10">The sequence shown here is derived from an EMBL/GenBank/DDBJ whole genome shotgun (WGS) entry which is preliminary data.</text>
</comment>
<evidence type="ECO:0000256" key="5">
    <source>
        <dbReference type="ARBA" id="ARBA00023186"/>
    </source>
</evidence>
<dbReference type="InterPro" id="IPR018253">
    <property type="entry name" value="DnaJ_domain_CS"/>
</dbReference>
<dbReference type="InterPro" id="IPR008971">
    <property type="entry name" value="HSP40/DnaJ_pept-bd"/>
</dbReference>
<keyword evidence="1 6" id="KW-0479">Metal-binding</keyword>
<feature type="compositionally biased region" description="Pro residues" evidence="7">
    <location>
        <begin position="372"/>
        <end position="382"/>
    </location>
</feature>
<dbReference type="CDD" id="cd10747">
    <property type="entry name" value="DnaJ_C"/>
    <property type="match status" value="1"/>
</dbReference>
<protein>
    <recommendedName>
        <fullName evidence="12">Mitochondrial protein import protein MAS5</fullName>
    </recommendedName>
</protein>
<dbReference type="FunFam" id="2.60.260.20:FF:000024">
    <property type="entry name" value="Mitochondrial protein import protein MAS5"/>
    <property type="match status" value="1"/>
</dbReference>
<proteinExistence type="inferred from homology"/>
<evidence type="ECO:0000313" key="11">
    <source>
        <dbReference type="Proteomes" id="UP000803884"/>
    </source>
</evidence>
<dbReference type="InterPro" id="IPR001305">
    <property type="entry name" value="HSP_DnaJ_Cys-rich_dom"/>
</dbReference>
<dbReference type="PRINTS" id="PR00625">
    <property type="entry name" value="JDOMAIN"/>
</dbReference>
<evidence type="ECO:0000256" key="3">
    <source>
        <dbReference type="ARBA" id="ARBA00022771"/>
    </source>
</evidence>
<evidence type="ECO:0000256" key="4">
    <source>
        <dbReference type="ARBA" id="ARBA00022833"/>
    </source>
</evidence>
<evidence type="ECO:0000313" key="10">
    <source>
        <dbReference type="EMBL" id="KAL1585780.1"/>
    </source>
</evidence>
<dbReference type="Pfam" id="PF00226">
    <property type="entry name" value="DnaJ"/>
    <property type="match status" value="1"/>
</dbReference>
<accession>A0AB34KLZ6</accession>
<dbReference type="AlphaFoldDB" id="A0AB34KLZ6"/>
<evidence type="ECO:0000256" key="2">
    <source>
        <dbReference type="ARBA" id="ARBA00022737"/>
    </source>
</evidence>
<dbReference type="PROSITE" id="PS00636">
    <property type="entry name" value="DNAJ_1"/>
    <property type="match status" value="1"/>
</dbReference>
<dbReference type="InterPro" id="IPR036869">
    <property type="entry name" value="J_dom_sf"/>
</dbReference>
<dbReference type="InterPro" id="IPR012724">
    <property type="entry name" value="DnaJ"/>
</dbReference>
<dbReference type="InterPro" id="IPR002939">
    <property type="entry name" value="DnaJ_C"/>
</dbReference>
<dbReference type="InterPro" id="IPR001623">
    <property type="entry name" value="DnaJ_domain"/>
</dbReference>
<dbReference type="Gene3D" id="2.10.230.10">
    <property type="entry name" value="Heat shock protein DnaJ, cysteine-rich domain"/>
    <property type="match status" value="1"/>
</dbReference>
<dbReference type="SMART" id="SM00271">
    <property type="entry name" value="DnaJ"/>
    <property type="match status" value="1"/>
</dbReference>
<feature type="region of interest" description="Disordered" evidence="7">
    <location>
        <begin position="370"/>
        <end position="426"/>
    </location>
</feature>
<dbReference type="CDD" id="cd10719">
    <property type="entry name" value="DnaJ_zf"/>
    <property type="match status" value="1"/>
</dbReference>
<evidence type="ECO:0008006" key="12">
    <source>
        <dbReference type="Google" id="ProtNLM"/>
    </source>
</evidence>
<dbReference type="PROSITE" id="PS50076">
    <property type="entry name" value="DNAJ_2"/>
    <property type="match status" value="1"/>
</dbReference>
<dbReference type="Gene3D" id="1.10.287.110">
    <property type="entry name" value="DnaJ domain"/>
    <property type="match status" value="1"/>
</dbReference>
<evidence type="ECO:0000256" key="1">
    <source>
        <dbReference type="ARBA" id="ARBA00022723"/>
    </source>
</evidence>
<name>A0AB34KLZ6_9PEZI</name>
<dbReference type="SUPFAM" id="SSF57938">
    <property type="entry name" value="DnaJ/Hsp40 cysteine-rich domain"/>
    <property type="match status" value="1"/>
</dbReference>
<dbReference type="GO" id="GO:0005524">
    <property type="term" value="F:ATP binding"/>
    <property type="evidence" value="ECO:0007669"/>
    <property type="project" value="InterPro"/>
</dbReference>
<dbReference type="GeneID" id="96006406"/>